<feature type="chain" id="PRO_5012639173" description="Peptidase S1 domain-containing protein" evidence="2">
    <location>
        <begin position="28"/>
        <end position="466"/>
    </location>
</feature>
<dbReference type="GO" id="GO:0006508">
    <property type="term" value="P:proteolysis"/>
    <property type="evidence" value="ECO:0007669"/>
    <property type="project" value="InterPro"/>
</dbReference>
<evidence type="ECO:0000313" key="4">
    <source>
        <dbReference type="EMBL" id="SJM92811.1"/>
    </source>
</evidence>
<dbReference type="RefSeq" id="WP_087143557.1">
    <property type="nucleotide sequence ID" value="NZ_FUKI01000108.1"/>
</dbReference>
<protein>
    <recommendedName>
        <fullName evidence="3">Peptidase S1 domain-containing protein</fullName>
    </recommendedName>
</protein>
<organism evidence="4 5">
    <name type="scientific">Crenothrix polyspora</name>
    <dbReference type="NCBI Taxonomy" id="360316"/>
    <lineage>
        <taxon>Bacteria</taxon>
        <taxon>Pseudomonadati</taxon>
        <taxon>Pseudomonadota</taxon>
        <taxon>Gammaproteobacteria</taxon>
        <taxon>Methylococcales</taxon>
        <taxon>Crenotrichaceae</taxon>
        <taxon>Crenothrix</taxon>
    </lineage>
</organism>
<dbReference type="Gene3D" id="2.40.10.10">
    <property type="entry name" value="Trypsin-like serine proteases"/>
    <property type="match status" value="1"/>
</dbReference>
<dbReference type="InterPro" id="IPR043504">
    <property type="entry name" value="Peptidase_S1_PA_chymotrypsin"/>
</dbReference>
<accession>A0A1R4H9W1</accession>
<dbReference type="PROSITE" id="PS50240">
    <property type="entry name" value="TRYPSIN_DOM"/>
    <property type="match status" value="1"/>
</dbReference>
<evidence type="ECO:0000256" key="2">
    <source>
        <dbReference type="SAM" id="SignalP"/>
    </source>
</evidence>
<evidence type="ECO:0000259" key="3">
    <source>
        <dbReference type="PROSITE" id="PS50240"/>
    </source>
</evidence>
<dbReference type="AlphaFoldDB" id="A0A1R4H9W1"/>
<dbReference type="PANTHER" id="PTHR24256">
    <property type="entry name" value="TRYPTASE-RELATED"/>
    <property type="match status" value="1"/>
</dbReference>
<dbReference type="PRINTS" id="PR00722">
    <property type="entry name" value="CHYMOTRYPSIN"/>
</dbReference>
<dbReference type="PROSITE" id="PS00134">
    <property type="entry name" value="TRYPSIN_HIS"/>
    <property type="match status" value="1"/>
</dbReference>
<sequence length="466" mass="49861">MNYKHVLFTFLYLGASAALLSSQDATAVINGNPVTAQEQQNRGLVRLVYGSSSCSAVLISNGWAMTAGHCVARNRIQPKKLTFILNKAQTVGDAIYLFGGFSDEVGPDLALVHLSKPFKINGSSVGFVNKLWPGNSNSLINPKRTLAAYGQGRNVCSGGGTGVYRAADLDLSEINIAATERPINPNDPPTKFISRIGGHYHRLIMNSSNQILAPGDSGGPTFMWQNGIPYIVGVTSGTDCNTGPSYQVSIPTVRTWIGAVFKTQWHPTVTSEPISVKLAEITGTKWGLNDANIVNWAQAARAAAAMCYNRGFAGGHFDGHQDVAKGDYGIQCSGKGTDWYNVTATDIQNTGWGFTDVNQVHWAHANRAAAGLCSGFAQGFVGGHFNGHMRNGRYGLFCYRDGTQWFDATDSEITATGWGFPTHDVNDVPWALAARAAVGFCRGKGFSGGFMNGHQASGKYGVVCQK</sequence>
<feature type="domain" description="Peptidase S1" evidence="3">
    <location>
        <begin position="28"/>
        <end position="262"/>
    </location>
</feature>
<dbReference type="EMBL" id="FUKI01000108">
    <property type="protein sequence ID" value="SJM92811.1"/>
    <property type="molecule type" value="Genomic_DNA"/>
</dbReference>
<keyword evidence="2" id="KW-0732">Signal</keyword>
<dbReference type="InterPro" id="IPR001254">
    <property type="entry name" value="Trypsin_dom"/>
</dbReference>
<dbReference type="Pfam" id="PF00089">
    <property type="entry name" value="Trypsin"/>
    <property type="match status" value="1"/>
</dbReference>
<dbReference type="GO" id="GO:0004252">
    <property type="term" value="F:serine-type endopeptidase activity"/>
    <property type="evidence" value="ECO:0007669"/>
    <property type="project" value="InterPro"/>
</dbReference>
<dbReference type="InterPro" id="IPR051487">
    <property type="entry name" value="Ser/Thr_Proteases_Immune/Dev"/>
</dbReference>
<dbReference type="SUPFAM" id="SSF50494">
    <property type="entry name" value="Trypsin-like serine proteases"/>
    <property type="match status" value="1"/>
</dbReference>
<dbReference type="InterPro" id="IPR018114">
    <property type="entry name" value="TRYPSIN_HIS"/>
</dbReference>
<reference evidence="5" key="1">
    <citation type="submission" date="2017-02" db="EMBL/GenBank/DDBJ databases">
        <authorList>
            <person name="Daims H."/>
        </authorList>
    </citation>
    <scope>NUCLEOTIDE SEQUENCE [LARGE SCALE GENOMIC DNA]</scope>
</reference>
<dbReference type="SMART" id="SM00020">
    <property type="entry name" value="Tryp_SPc"/>
    <property type="match status" value="1"/>
</dbReference>
<keyword evidence="5" id="KW-1185">Reference proteome</keyword>
<proteinExistence type="predicted"/>
<evidence type="ECO:0000313" key="5">
    <source>
        <dbReference type="Proteomes" id="UP000195667"/>
    </source>
</evidence>
<dbReference type="Proteomes" id="UP000195667">
    <property type="component" value="Unassembled WGS sequence"/>
</dbReference>
<keyword evidence="1" id="KW-1015">Disulfide bond</keyword>
<dbReference type="InterPro" id="IPR001314">
    <property type="entry name" value="Peptidase_S1A"/>
</dbReference>
<name>A0A1R4H9W1_9GAMM</name>
<dbReference type="InterPro" id="IPR009003">
    <property type="entry name" value="Peptidase_S1_PA"/>
</dbReference>
<dbReference type="OrthoDB" id="9813836at2"/>
<evidence type="ECO:0000256" key="1">
    <source>
        <dbReference type="ARBA" id="ARBA00023157"/>
    </source>
</evidence>
<gene>
    <name evidence="4" type="ORF">CRENPOLYSF1_330074</name>
</gene>
<feature type="signal peptide" evidence="2">
    <location>
        <begin position="1"/>
        <end position="27"/>
    </location>
</feature>